<proteinExistence type="predicted"/>
<dbReference type="PANTHER" id="PTHR13510">
    <property type="entry name" value="FYVE-FINGER-CONTAINING RAB5 EFFECTOR PROTEIN RABENOSYN-5-RELATED"/>
    <property type="match status" value="1"/>
</dbReference>
<gene>
    <name evidence="6" type="ORF">PBS001_LOCUS6700</name>
</gene>
<evidence type="ECO:0000256" key="2">
    <source>
        <dbReference type="ARBA" id="ARBA00022771"/>
    </source>
</evidence>
<keyword evidence="7" id="KW-1185">Reference proteome</keyword>
<dbReference type="EMBL" id="CAKLCB010000336">
    <property type="protein sequence ID" value="CAH0520207.1"/>
    <property type="molecule type" value="Genomic_DNA"/>
</dbReference>
<keyword evidence="3" id="KW-0862">Zinc</keyword>
<evidence type="ECO:0000256" key="3">
    <source>
        <dbReference type="ARBA" id="ARBA00022833"/>
    </source>
</evidence>
<comment type="caution">
    <text evidence="6">The sequence shown here is derived from an EMBL/GenBank/DDBJ whole genome shotgun (WGS) entry which is preliminary data.</text>
</comment>
<keyword evidence="1" id="KW-0479">Metal-binding</keyword>
<dbReference type="Proteomes" id="UP001158986">
    <property type="component" value="Unassembled WGS sequence"/>
</dbReference>
<keyword evidence="2 4" id="KW-0863">Zinc-finger</keyword>
<sequence length="392" mass="44412">MVNPPQLSFNSVLLQIQYDGALRQCQNLWPFSKFLPSLQIPPSDQTLLRELATTIVTHNLEQYNNLCLTKDGHPDSRVWKPTRKADGIRIYRERPNSASESAPQIPSLLLLGSMVGKLDDIMYAVVTPTDESLKIKSCCIRDGVVDSRVLQELVCPTVDDPFHHVSLQWRLYEGRDYVTLDTSGMMQTPWGERVGYNVSHSVSFAQLPAFAELKIARGNMSVCSLYHQKANNTVECYTRGFFDLSTNTHGNTVLALQNIATQWLSFSRNMQYAQMKKLAWHLRQNSYDIDAPLLTPARSKQIRTASTCQVCTKSFSFLPHSKKFCKSCDQVVCSRCCVKKLVCVMLPDHSSILQNKRVFCSQCIHRVVQSDAVAIARNELIYESDPTEHSLR</sequence>
<evidence type="ECO:0000259" key="5">
    <source>
        <dbReference type="PROSITE" id="PS50178"/>
    </source>
</evidence>
<dbReference type="Gene3D" id="3.30.40.10">
    <property type="entry name" value="Zinc/RING finger domain, C3HC4 (zinc finger)"/>
    <property type="match status" value="1"/>
</dbReference>
<dbReference type="PANTHER" id="PTHR13510:SF44">
    <property type="entry name" value="RABENOSYN-5"/>
    <property type="match status" value="1"/>
</dbReference>
<organism evidence="6 7">
    <name type="scientific">Peronospora belbahrii</name>
    <dbReference type="NCBI Taxonomy" id="622444"/>
    <lineage>
        <taxon>Eukaryota</taxon>
        <taxon>Sar</taxon>
        <taxon>Stramenopiles</taxon>
        <taxon>Oomycota</taxon>
        <taxon>Peronosporomycetes</taxon>
        <taxon>Peronosporales</taxon>
        <taxon>Peronosporaceae</taxon>
        <taxon>Peronospora</taxon>
    </lineage>
</organism>
<evidence type="ECO:0000256" key="4">
    <source>
        <dbReference type="PROSITE-ProRule" id="PRU00091"/>
    </source>
</evidence>
<dbReference type="SUPFAM" id="SSF57903">
    <property type="entry name" value="FYVE/PHD zinc finger"/>
    <property type="match status" value="1"/>
</dbReference>
<protein>
    <recommendedName>
        <fullName evidence="5">FYVE-type domain-containing protein</fullName>
    </recommendedName>
</protein>
<dbReference type="InterPro" id="IPR011011">
    <property type="entry name" value="Znf_FYVE_PHD"/>
</dbReference>
<evidence type="ECO:0000313" key="7">
    <source>
        <dbReference type="Proteomes" id="UP001158986"/>
    </source>
</evidence>
<dbReference type="InterPro" id="IPR013083">
    <property type="entry name" value="Znf_RING/FYVE/PHD"/>
</dbReference>
<dbReference type="InterPro" id="IPR052727">
    <property type="entry name" value="Rab4/Rab5_effector"/>
</dbReference>
<evidence type="ECO:0000256" key="1">
    <source>
        <dbReference type="ARBA" id="ARBA00022723"/>
    </source>
</evidence>
<feature type="domain" description="FYVE-type" evidence="5">
    <location>
        <begin position="302"/>
        <end position="368"/>
    </location>
</feature>
<reference evidence="6 7" key="1">
    <citation type="submission" date="2021-11" db="EMBL/GenBank/DDBJ databases">
        <authorList>
            <person name="Islam A."/>
            <person name="Islam S."/>
            <person name="Flora M.S."/>
            <person name="Rahman M."/>
            <person name="Ziaur R.M."/>
            <person name="Epstein J.H."/>
            <person name="Hassan M."/>
            <person name="Klassen M."/>
            <person name="Woodard K."/>
            <person name="Webb A."/>
            <person name="Webby R.J."/>
            <person name="El Zowalaty M.E."/>
        </authorList>
    </citation>
    <scope>NUCLEOTIDE SEQUENCE [LARGE SCALE GENOMIC DNA]</scope>
    <source>
        <strain evidence="6">Pbs1</strain>
    </source>
</reference>
<evidence type="ECO:0000313" key="6">
    <source>
        <dbReference type="EMBL" id="CAH0520207.1"/>
    </source>
</evidence>
<accession>A0ABN8D4X9</accession>
<dbReference type="PROSITE" id="PS50178">
    <property type="entry name" value="ZF_FYVE"/>
    <property type="match status" value="1"/>
</dbReference>
<dbReference type="InterPro" id="IPR017455">
    <property type="entry name" value="Znf_FYVE-rel"/>
</dbReference>
<name>A0ABN8D4X9_9STRA</name>